<sequence length="78" mass="9001">MHDLHNKDDVKKDIKVRVNYQKHNQDDTLDSIRKLTIENQNGQLEPINMTIDMSDINVNNLLAGTDQKTRIVADIICK</sequence>
<accession>A0ABQ0J736</accession>
<protein>
    <submittedName>
        <fullName evidence="1">Uncharacterized protein</fullName>
    </submittedName>
</protein>
<organism evidence="1 2">
    <name type="scientific">Vibrio variabilis</name>
    <dbReference type="NCBI Taxonomy" id="990271"/>
    <lineage>
        <taxon>Bacteria</taxon>
        <taxon>Pseudomonadati</taxon>
        <taxon>Pseudomonadota</taxon>
        <taxon>Gammaproteobacteria</taxon>
        <taxon>Vibrionales</taxon>
        <taxon>Vibrionaceae</taxon>
        <taxon>Vibrio</taxon>
    </lineage>
</organism>
<evidence type="ECO:0000313" key="2">
    <source>
        <dbReference type="Proteomes" id="UP000029223"/>
    </source>
</evidence>
<dbReference type="Proteomes" id="UP000029223">
    <property type="component" value="Unassembled WGS sequence"/>
</dbReference>
<keyword evidence="2" id="KW-1185">Reference proteome</keyword>
<dbReference type="EMBL" id="BBMS01000004">
    <property type="protein sequence ID" value="GAL24584.1"/>
    <property type="molecule type" value="Genomic_DNA"/>
</dbReference>
<gene>
    <name evidence="1" type="ORF">JCM19239_2038</name>
</gene>
<comment type="caution">
    <text evidence="1">The sequence shown here is derived from an EMBL/GenBank/DDBJ whole genome shotgun (WGS) entry which is preliminary data.</text>
</comment>
<proteinExistence type="predicted"/>
<evidence type="ECO:0000313" key="1">
    <source>
        <dbReference type="EMBL" id="GAL24584.1"/>
    </source>
</evidence>
<reference evidence="2" key="1">
    <citation type="submission" date="2014-09" db="EMBL/GenBank/DDBJ databases">
        <title>Vibrio variabilis JCM 19239. (C206) whole genome shotgun sequence.</title>
        <authorList>
            <person name="Sawabe T."/>
            <person name="Meirelles P."/>
            <person name="Nakanishi M."/>
            <person name="Sayaka M."/>
            <person name="Hattori M."/>
            <person name="Ohkuma M."/>
        </authorList>
    </citation>
    <scope>NUCLEOTIDE SEQUENCE [LARGE SCALE GENOMIC DNA]</scope>
    <source>
        <strain evidence="2">JCM 19239</strain>
    </source>
</reference>
<reference evidence="2" key="2">
    <citation type="submission" date="2014-09" db="EMBL/GenBank/DDBJ databases">
        <authorList>
            <consortium name="NBRP consortium"/>
            <person name="Sawabe T."/>
            <person name="Meirelles P."/>
            <person name="Nakanishi M."/>
            <person name="Sayaka M."/>
            <person name="Hattori M."/>
            <person name="Ohkuma M."/>
        </authorList>
    </citation>
    <scope>NUCLEOTIDE SEQUENCE [LARGE SCALE GENOMIC DNA]</scope>
    <source>
        <strain evidence="2">JCM 19239</strain>
    </source>
</reference>
<name>A0ABQ0J736_9VIBR</name>